<name>A0A4R0X1U5_9BURK</name>
<accession>A0A4R0X1U5</accession>
<proteinExistence type="predicted"/>
<protein>
    <submittedName>
        <fullName evidence="1">Uncharacterized protein</fullName>
    </submittedName>
</protein>
<keyword evidence="2" id="KW-1185">Reference proteome</keyword>
<evidence type="ECO:0000313" key="1">
    <source>
        <dbReference type="EMBL" id="TCG02295.1"/>
    </source>
</evidence>
<dbReference type="Proteomes" id="UP000294200">
    <property type="component" value="Unassembled WGS sequence"/>
</dbReference>
<gene>
    <name evidence="1" type="ORF">BZM27_54125</name>
</gene>
<dbReference type="AlphaFoldDB" id="A0A4R0X1U5"/>
<comment type="caution">
    <text evidence="1">The sequence shown here is derived from an EMBL/GenBank/DDBJ whole genome shotgun (WGS) entry which is preliminary data.</text>
</comment>
<reference evidence="1 2" key="1">
    <citation type="submission" date="2017-02" db="EMBL/GenBank/DDBJ databases">
        <title>Paraburkholderia sophoroidis sp. nov. and Paraburkholderia steynii sp. nov. rhizobial symbionts of the fynbos legume Hypocalyptus sophoroides.</title>
        <authorList>
            <person name="Steenkamp E.T."/>
            <person name="Beukes C.W."/>
            <person name="Van Zyl E."/>
            <person name="Avontuur J."/>
            <person name="Chan W.Y."/>
            <person name="Hassen A."/>
            <person name="Palmer M."/>
            <person name="Mthombeni L."/>
            <person name="Phalane F."/>
            <person name="Sereme K."/>
            <person name="Venter S.N."/>
        </authorList>
    </citation>
    <scope>NUCLEOTIDE SEQUENCE [LARGE SCALE GENOMIC DNA]</scope>
    <source>
        <strain evidence="1 2">HC1.1ba</strain>
    </source>
</reference>
<evidence type="ECO:0000313" key="2">
    <source>
        <dbReference type="Proteomes" id="UP000294200"/>
    </source>
</evidence>
<organism evidence="1 2">
    <name type="scientific">Paraburkholderia steynii</name>
    <dbReference type="NCBI Taxonomy" id="1245441"/>
    <lineage>
        <taxon>Bacteria</taxon>
        <taxon>Pseudomonadati</taxon>
        <taxon>Pseudomonadota</taxon>
        <taxon>Betaproteobacteria</taxon>
        <taxon>Burkholderiales</taxon>
        <taxon>Burkholderiaceae</taxon>
        <taxon>Paraburkholderia</taxon>
    </lineage>
</organism>
<dbReference type="EMBL" id="MWML01000885">
    <property type="protein sequence ID" value="TCG02295.1"/>
    <property type="molecule type" value="Genomic_DNA"/>
</dbReference>
<sequence>MNRDIPKMHMSRVTGNLLRLVRDGWYRHELLRLLREIAAFSTGRQIGALPLKGLTRYELDS</sequence>